<sequence>MVSEILNKIVNRLKEKYRMLCLFCQDPGKNHKNKEKL</sequence>
<comment type="caution">
    <text evidence="1">The sequence shown here is derived from an EMBL/GenBank/DDBJ whole genome shotgun (WGS) entry which is preliminary data.</text>
</comment>
<name>A0A822XP04_NELNU</name>
<proteinExistence type="predicted"/>
<dbReference type="EMBL" id="DUZY01000001">
    <property type="protein sequence ID" value="DAD23344.1"/>
    <property type="molecule type" value="Genomic_DNA"/>
</dbReference>
<dbReference type="Proteomes" id="UP000607653">
    <property type="component" value="Unassembled WGS sequence"/>
</dbReference>
<gene>
    <name evidence="1" type="ORF">HUJ06_024807</name>
</gene>
<accession>A0A822XP04</accession>
<reference evidence="1 2" key="1">
    <citation type="journal article" date="2020" name="Mol. Biol. Evol.">
        <title>Distinct Expression and Methylation Patterns for Genes with Different Fates following a Single Whole-Genome Duplication in Flowering Plants.</title>
        <authorList>
            <person name="Shi T."/>
            <person name="Rahmani R.S."/>
            <person name="Gugger P.F."/>
            <person name="Wang M."/>
            <person name="Li H."/>
            <person name="Zhang Y."/>
            <person name="Li Z."/>
            <person name="Wang Q."/>
            <person name="Van de Peer Y."/>
            <person name="Marchal K."/>
            <person name="Chen J."/>
        </authorList>
    </citation>
    <scope>NUCLEOTIDE SEQUENCE [LARGE SCALE GENOMIC DNA]</scope>
    <source>
        <tissue evidence="1">Leaf</tissue>
    </source>
</reference>
<organism evidence="1 2">
    <name type="scientific">Nelumbo nucifera</name>
    <name type="common">Sacred lotus</name>
    <dbReference type="NCBI Taxonomy" id="4432"/>
    <lineage>
        <taxon>Eukaryota</taxon>
        <taxon>Viridiplantae</taxon>
        <taxon>Streptophyta</taxon>
        <taxon>Embryophyta</taxon>
        <taxon>Tracheophyta</taxon>
        <taxon>Spermatophyta</taxon>
        <taxon>Magnoliopsida</taxon>
        <taxon>Proteales</taxon>
        <taxon>Nelumbonaceae</taxon>
        <taxon>Nelumbo</taxon>
    </lineage>
</organism>
<evidence type="ECO:0000313" key="1">
    <source>
        <dbReference type="EMBL" id="DAD23344.1"/>
    </source>
</evidence>
<evidence type="ECO:0000313" key="2">
    <source>
        <dbReference type="Proteomes" id="UP000607653"/>
    </source>
</evidence>
<keyword evidence="2" id="KW-1185">Reference proteome</keyword>
<protein>
    <submittedName>
        <fullName evidence="1">Uncharacterized protein</fullName>
    </submittedName>
</protein>
<dbReference type="AlphaFoldDB" id="A0A822XP04"/>